<keyword evidence="3" id="KW-1185">Reference proteome</keyword>
<dbReference type="EMBL" id="CAVLGL010000001">
    <property type="protein sequence ID" value="CAK1577977.1"/>
    <property type="molecule type" value="Genomic_DNA"/>
</dbReference>
<dbReference type="InterPro" id="IPR011011">
    <property type="entry name" value="Znf_FYVE_PHD"/>
</dbReference>
<dbReference type="InterPro" id="IPR013083">
    <property type="entry name" value="Znf_RING/FYVE/PHD"/>
</dbReference>
<evidence type="ECO:0000313" key="2">
    <source>
        <dbReference type="EMBL" id="CAK1577977.1"/>
    </source>
</evidence>
<evidence type="ECO:0008006" key="4">
    <source>
        <dbReference type="Google" id="ProtNLM"/>
    </source>
</evidence>
<dbReference type="Gene3D" id="3.30.40.10">
    <property type="entry name" value="Zinc/RING finger domain, C3HC4 (zinc finger)"/>
    <property type="match status" value="1"/>
</dbReference>
<sequence length="366" mass="41666">MTLMDDLPICDWLLQNSTSNVLELDEYPGLNQPTDLGPIVPSTTENFTRVKRRLVDYSSSPDVSDLEMLENPHGAATQVGEHCASPSLIPENDVLLVSANDEPLLDNEDTYKIDLGVPSCSGLHRPIRPSSSSDSTISDLDTLVHMTPFKKCAAEDVYSYSSAEDDDSQYFISKGQITPKKLIISSSYEMYKTKAENFSVSDGDYNINLKKQSNKTPFQIFLPTPNYAQVKTKGQHKKAMNYKGQRITKDLFSEKSEKQQKNKINSKVDAKTNKQQKKNILDKKNPNTNEVNTKKKVLKCKDITKKQQRKKKQINEGKDDTEEWYCYACFENKKLDMRQCGICKRWYHEECVGLSKCDKEFICSEC</sequence>
<gene>
    <name evidence="2" type="ORF">PARMNEM_LOCUS130</name>
</gene>
<dbReference type="CDD" id="cd15489">
    <property type="entry name" value="PHD_SF"/>
    <property type="match status" value="1"/>
</dbReference>
<feature type="compositionally biased region" description="Basic and acidic residues" evidence="1">
    <location>
        <begin position="251"/>
        <end position="272"/>
    </location>
</feature>
<protein>
    <recommendedName>
        <fullName evidence="4">Zinc finger PHD-type domain-containing protein</fullName>
    </recommendedName>
</protein>
<organism evidence="2 3">
    <name type="scientific">Parnassius mnemosyne</name>
    <name type="common">clouded apollo</name>
    <dbReference type="NCBI Taxonomy" id="213953"/>
    <lineage>
        <taxon>Eukaryota</taxon>
        <taxon>Metazoa</taxon>
        <taxon>Ecdysozoa</taxon>
        <taxon>Arthropoda</taxon>
        <taxon>Hexapoda</taxon>
        <taxon>Insecta</taxon>
        <taxon>Pterygota</taxon>
        <taxon>Neoptera</taxon>
        <taxon>Endopterygota</taxon>
        <taxon>Lepidoptera</taxon>
        <taxon>Glossata</taxon>
        <taxon>Ditrysia</taxon>
        <taxon>Papilionoidea</taxon>
        <taxon>Papilionidae</taxon>
        <taxon>Parnassiinae</taxon>
        <taxon>Parnassini</taxon>
        <taxon>Parnassius</taxon>
        <taxon>Driopa</taxon>
    </lineage>
</organism>
<comment type="caution">
    <text evidence="2">The sequence shown here is derived from an EMBL/GenBank/DDBJ whole genome shotgun (WGS) entry which is preliminary data.</text>
</comment>
<dbReference type="SUPFAM" id="SSF57903">
    <property type="entry name" value="FYVE/PHD zinc finger"/>
    <property type="match status" value="1"/>
</dbReference>
<evidence type="ECO:0000256" key="1">
    <source>
        <dbReference type="SAM" id="MobiDB-lite"/>
    </source>
</evidence>
<dbReference type="Proteomes" id="UP001314205">
    <property type="component" value="Unassembled WGS sequence"/>
</dbReference>
<proteinExistence type="predicted"/>
<reference evidence="2 3" key="1">
    <citation type="submission" date="2023-11" db="EMBL/GenBank/DDBJ databases">
        <authorList>
            <person name="Hedman E."/>
            <person name="Englund M."/>
            <person name="Stromberg M."/>
            <person name="Nyberg Akerstrom W."/>
            <person name="Nylinder S."/>
            <person name="Jareborg N."/>
            <person name="Kallberg Y."/>
            <person name="Kronander E."/>
        </authorList>
    </citation>
    <scope>NUCLEOTIDE SEQUENCE [LARGE SCALE GENOMIC DNA]</scope>
</reference>
<evidence type="ECO:0000313" key="3">
    <source>
        <dbReference type="Proteomes" id="UP001314205"/>
    </source>
</evidence>
<feature type="region of interest" description="Disordered" evidence="1">
    <location>
        <begin position="251"/>
        <end position="288"/>
    </location>
</feature>
<name>A0AAV1K7D7_9NEOP</name>
<dbReference type="AlphaFoldDB" id="A0AAV1K7D7"/>
<accession>A0AAV1K7D7</accession>